<organism evidence="1 2">
    <name type="scientific">Chitinophaga silvatica</name>
    <dbReference type="NCBI Taxonomy" id="2282649"/>
    <lineage>
        <taxon>Bacteria</taxon>
        <taxon>Pseudomonadati</taxon>
        <taxon>Bacteroidota</taxon>
        <taxon>Chitinophagia</taxon>
        <taxon>Chitinophagales</taxon>
        <taxon>Chitinophagaceae</taxon>
        <taxon>Chitinophaga</taxon>
    </lineage>
</organism>
<sequence length="183" mass="21189">MSETIQIIPWQSDWEERYHQIETKIQAAIGHQIKSIDHIGSTSVLGLPAKDVIDIQVTVESLAVPIQSALEKLGFIKKEIYDDHRPPGRDDIPEKGLKKHFYSLTQPRVNLHIRVLGEFNQQYAILCRDYLRANPYAAKAYAEIKQQLARYFPDNMDAYYDIKDPVFDILMEGAYLWKKSINL</sequence>
<evidence type="ECO:0000313" key="2">
    <source>
        <dbReference type="Proteomes" id="UP000260644"/>
    </source>
</evidence>
<reference evidence="1 2" key="1">
    <citation type="submission" date="2018-07" db="EMBL/GenBank/DDBJ databases">
        <title>Chitinophaga K2CV101002-2 sp. nov., isolated from a monsoon evergreen broad-leaved forest soil.</title>
        <authorList>
            <person name="Lv Y."/>
        </authorList>
    </citation>
    <scope>NUCLEOTIDE SEQUENCE [LARGE SCALE GENOMIC DNA]</scope>
    <source>
        <strain evidence="1 2">GDMCC 1.1288</strain>
    </source>
</reference>
<dbReference type="PANTHER" id="PTHR34822:SF1">
    <property type="entry name" value="GRPB FAMILY PROTEIN"/>
    <property type="match status" value="1"/>
</dbReference>
<evidence type="ECO:0000313" key="1">
    <source>
        <dbReference type="EMBL" id="RFS25002.1"/>
    </source>
</evidence>
<dbReference type="Proteomes" id="UP000260644">
    <property type="component" value="Unassembled WGS sequence"/>
</dbReference>
<dbReference type="EMBL" id="QPMM01000002">
    <property type="protein sequence ID" value="RFS25002.1"/>
    <property type="molecule type" value="Genomic_DNA"/>
</dbReference>
<dbReference type="RefSeq" id="WP_116974996.1">
    <property type="nucleotide sequence ID" value="NZ_QPMM01000002.1"/>
</dbReference>
<dbReference type="Gene3D" id="3.30.460.10">
    <property type="entry name" value="Beta Polymerase, domain 2"/>
    <property type="match status" value="1"/>
</dbReference>
<protein>
    <submittedName>
        <fullName evidence="1">GrpB family protein</fullName>
    </submittedName>
</protein>
<keyword evidence="2" id="KW-1185">Reference proteome</keyword>
<dbReference type="PANTHER" id="PTHR34822">
    <property type="entry name" value="GRPB DOMAIN PROTEIN (AFU_ORTHOLOGUE AFUA_1G01530)"/>
    <property type="match status" value="1"/>
</dbReference>
<dbReference type="OrthoDB" id="9799092at2"/>
<accession>A0A3E1YEK7</accession>
<dbReference type="Pfam" id="PF04229">
    <property type="entry name" value="GrpB"/>
    <property type="match status" value="1"/>
</dbReference>
<name>A0A3E1YEK7_9BACT</name>
<dbReference type="InterPro" id="IPR007344">
    <property type="entry name" value="GrpB/CoaE"/>
</dbReference>
<proteinExistence type="predicted"/>
<gene>
    <name evidence="1" type="ORF">DVR12_07395</name>
</gene>
<dbReference type="InterPro" id="IPR043519">
    <property type="entry name" value="NT_sf"/>
</dbReference>
<dbReference type="AlphaFoldDB" id="A0A3E1YEK7"/>
<dbReference type="SUPFAM" id="SSF81301">
    <property type="entry name" value="Nucleotidyltransferase"/>
    <property type="match status" value="1"/>
</dbReference>
<comment type="caution">
    <text evidence="1">The sequence shown here is derived from an EMBL/GenBank/DDBJ whole genome shotgun (WGS) entry which is preliminary data.</text>
</comment>